<gene>
    <name evidence="1" type="ORF">NPIRD3C_0564</name>
</gene>
<reference evidence="2" key="1">
    <citation type="submission" date="2015-02" db="EMBL/GenBank/DDBJ databases">
        <title>Characterization of two novel Thaumarchaeota isolated from the Northern Adriatic Sea.</title>
        <authorList>
            <person name="Bayer B."/>
            <person name="Vojvoda J."/>
            <person name="Offre P."/>
            <person name="Srivastava A."/>
            <person name="Elisabeth N."/>
            <person name="Garcia J.A.L."/>
            <person name="Schleper C."/>
            <person name="Herndl G.J."/>
        </authorList>
    </citation>
    <scope>NUCLEOTIDE SEQUENCE [LARGE SCALE GENOMIC DNA]</scope>
    <source>
        <strain evidence="2">D3C</strain>
    </source>
</reference>
<reference evidence="1 2" key="3">
    <citation type="journal article" date="2019" name="Int. J. Syst. Evol. Microbiol.">
        <title>Nitrosopumilus adriaticus sp. nov. and Nitrosopumilus piranensis sp. nov., two ammonia-oxidizing archaea from the Adriatic Sea and members of the class Nitrososphaeria.</title>
        <authorList>
            <person name="Bayer B."/>
            <person name="Vojvoda J."/>
            <person name="Reinthaler T."/>
            <person name="Reyes C."/>
            <person name="Pinto M."/>
            <person name="Herndl G.J."/>
        </authorList>
    </citation>
    <scope>NUCLEOTIDE SEQUENCE [LARGE SCALE GENOMIC DNA]</scope>
    <source>
        <strain evidence="1 2">D3C</strain>
    </source>
</reference>
<dbReference type="EMBL" id="CP010868">
    <property type="protein sequence ID" value="AJM91778.1"/>
    <property type="molecule type" value="Genomic_DNA"/>
</dbReference>
<evidence type="ECO:0000313" key="2">
    <source>
        <dbReference type="Proteomes" id="UP000032027"/>
    </source>
</evidence>
<dbReference type="KEGG" id="nid:NPIRD3C_0564"/>
<accession>A0A0C5BPZ7</accession>
<dbReference type="Proteomes" id="UP000032027">
    <property type="component" value="Chromosome"/>
</dbReference>
<dbReference type="HOGENOM" id="CLU_945333_0_0_2"/>
<name>A0A0C5BPZ7_9ARCH</name>
<protein>
    <submittedName>
        <fullName evidence="1">Uncharacterized protein</fullName>
    </submittedName>
</protein>
<dbReference type="PATRIC" id="fig|1582439.9.peg.572"/>
<sequence>MYKITSIVILSCMMGFFLVNPAWAVEDYMLTVSSSSEYEEGEYSVIEGETITLYEKPVSEVVIHVYFPSGIVKTLTNSTGQFSATSPAPLEIGEHDITVYAKKDNKFTNAEMTYQVIESKAKKIQEPVIKTPKTTDKKIELDPFSKMIQELEKQKNDEVKRETIIKDNHKIDEKRRLAQENLRNDLKEDEKRNEVNSPRNVFYRFIQEVDSSFRGIFWQQFLFTEKISQQAHEAKEEALRDGKSSFEAMKIFQQEAAVTQKEIMDVNKNLSVKYGNSTSDVQNLFDENGKLPRED</sequence>
<evidence type="ECO:0000313" key="1">
    <source>
        <dbReference type="EMBL" id="AJM91778.1"/>
    </source>
</evidence>
<dbReference type="AlphaFoldDB" id="A0A0C5BPZ7"/>
<keyword evidence="2" id="KW-1185">Reference proteome</keyword>
<organism evidence="1 2">
    <name type="scientific">Nitrosopumilus piranensis</name>
    <dbReference type="NCBI Taxonomy" id="1582439"/>
    <lineage>
        <taxon>Archaea</taxon>
        <taxon>Nitrososphaerota</taxon>
        <taxon>Nitrososphaeria</taxon>
        <taxon>Nitrosopumilales</taxon>
        <taxon>Nitrosopumilaceae</taxon>
        <taxon>Nitrosopumilus</taxon>
    </lineage>
</organism>
<reference evidence="1 2" key="2">
    <citation type="journal article" date="2016" name="ISME J.">
        <title>Physiological and genomic characterization of two novel marine thaumarchaeal strains indicates niche differentiation.</title>
        <authorList>
            <person name="Bayer B."/>
            <person name="Vojvoda J."/>
            <person name="Offre P."/>
            <person name="Alves R.J."/>
            <person name="Elisabeth N.H."/>
            <person name="Garcia J.A."/>
            <person name="Volland J.M."/>
            <person name="Srivastava A."/>
            <person name="Schleper C."/>
            <person name="Herndl G.J."/>
        </authorList>
    </citation>
    <scope>NUCLEOTIDE SEQUENCE [LARGE SCALE GENOMIC DNA]</scope>
    <source>
        <strain evidence="1 2">D3C</strain>
    </source>
</reference>
<proteinExistence type="predicted"/>